<dbReference type="AlphaFoldDB" id="A0A1F2P5H4"/>
<dbReference type="EMBL" id="LYOR01000003">
    <property type="protein sequence ID" value="OFV66242.1"/>
    <property type="molecule type" value="Genomic_DNA"/>
</dbReference>
<dbReference type="STRING" id="1839936.SBU_000784"/>
<evidence type="ECO:0000313" key="1">
    <source>
        <dbReference type="EMBL" id="OFV66242.1"/>
    </source>
</evidence>
<accession>A0A1F2P5H4</accession>
<dbReference type="Proteomes" id="UP000185779">
    <property type="component" value="Unassembled WGS sequence"/>
</dbReference>
<evidence type="ECO:0000313" key="2">
    <source>
        <dbReference type="Proteomes" id="UP000185779"/>
    </source>
</evidence>
<name>A0A1F2P5H4_9EURY</name>
<organism evidence="1 2">
    <name type="scientific">Candidatus Syntropharchaeum butanivorans</name>
    <dbReference type="NCBI Taxonomy" id="1839936"/>
    <lineage>
        <taxon>Archaea</taxon>
        <taxon>Methanobacteriati</taxon>
        <taxon>Methanobacteriota</taxon>
        <taxon>Stenosarchaea group</taxon>
        <taxon>Methanomicrobia</taxon>
        <taxon>Methanosarcinales</taxon>
        <taxon>ANME-2 cluster</taxon>
        <taxon>Candidatus Syntropharchaeum</taxon>
    </lineage>
</organism>
<protein>
    <submittedName>
        <fullName evidence="1">Uncharacterized protein</fullName>
    </submittedName>
</protein>
<comment type="caution">
    <text evidence="1">The sequence shown here is derived from an EMBL/GenBank/DDBJ whole genome shotgun (WGS) entry which is preliminary data.</text>
</comment>
<proteinExistence type="predicted"/>
<keyword evidence="2" id="KW-1185">Reference proteome</keyword>
<sequence length="38" mass="4287">MEEIFVCYEDLGDSLRDGGLQRRGVEDFGRIEGLRAIA</sequence>
<reference evidence="1" key="1">
    <citation type="submission" date="2016-05" db="EMBL/GenBank/DDBJ databases">
        <title>Microbial consortia oxidize butane by reversing methanogenesis.</title>
        <authorList>
            <person name="Laso-Perez R."/>
            <person name="Richter M."/>
            <person name="Wegener G."/>
            <person name="Musat F."/>
        </authorList>
    </citation>
    <scope>NUCLEOTIDE SEQUENCE [LARGE SCALE GENOMIC DNA]</scope>
    <source>
        <strain evidence="1">BOX1</strain>
    </source>
</reference>
<gene>
    <name evidence="1" type="ORF">SBU_000784</name>
</gene>